<proteinExistence type="predicted"/>
<feature type="domain" description="F-box" evidence="1">
    <location>
        <begin position="1"/>
        <end position="48"/>
    </location>
</feature>
<dbReference type="SUPFAM" id="SSF81383">
    <property type="entry name" value="F-box domain"/>
    <property type="match status" value="1"/>
</dbReference>
<evidence type="ECO:0000313" key="2">
    <source>
        <dbReference type="EnsemblMetazoa" id="tetur34g00180.1"/>
    </source>
</evidence>
<organism evidence="2 3">
    <name type="scientific">Tetranychus urticae</name>
    <name type="common">Two-spotted spider mite</name>
    <dbReference type="NCBI Taxonomy" id="32264"/>
    <lineage>
        <taxon>Eukaryota</taxon>
        <taxon>Metazoa</taxon>
        <taxon>Ecdysozoa</taxon>
        <taxon>Arthropoda</taxon>
        <taxon>Chelicerata</taxon>
        <taxon>Arachnida</taxon>
        <taxon>Acari</taxon>
        <taxon>Acariformes</taxon>
        <taxon>Trombidiformes</taxon>
        <taxon>Prostigmata</taxon>
        <taxon>Eleutherengona</taxon>
        <taxon>Raphignathae</taxon>
        <taxon>Tetranychoidea</taxon>
        <taxon>Tetranychidae</taxon>
        <taxon>Tetranychus</taxon>
    </lineage>
</organism>
<dbReference type="SUPFAM" id="SSF52047">
    <property type="entry name" value="RNI-like"/>
    <property type="match status" value="1"/>
</dbReference>
<accession>T1L2R9</accession>
<evidence type="ECO:0000259" key="1">
    <source>
        <dbReference type="PROSITE" id="PS50181"/>
    </source>
</evidence>
<dbReference type="Gene3D" id="1.20.1280.50">
    <property type="match status" value="1"/>
</dbReference>
<reference evidence="3" key="1">
    <citation type="submission" date="2011-08" db="EMBL/GenBank/DDBJ databases">
        <authorList>
            <person name="Rombauts S."/>
        </authorList>
    </citation>
    <scope>NUCLEOTIDE SEQUENCE</scope>
    <source>
        <strain evidence="3">London</strain>
    </source>
</reference>
<protein>
    <recommendedName>
        <fullName evidence="1">F-box domain-containing protein</fullName>
    </recommendedName>
</protein>
<dbReference type="EnsemblMetazoa" id="tetur34g00180.1">
    <property type="protein sequence ID" value="tetur34g00180.1"/>
    <property type="gene ID" value="tetur34g00180"/>
</dbReference>
<dbReference type="AlphaFoldDB" id="T1L2R9"/>
<dbReference type="InterPro" id="IPR036047">
    <property type="entry name" value="F-box-like_dom_sf"/>
</dbReference>
<dbReference type="Pfam" id="PF12937">
    <property type="entry name" value="F-box-like"/>
    <property type="match status" value="1"/>
</dbReference>
<dbReference type="Proteomes" id="UP000015104">
    <property type="component" value="Unassembled WGS sequence"/>
</dbReference>
<dbReference type="Gene3D" id="3.80.10.10">
    <property type="entry name" value="Ribonuclease Inhibitor"/>
    <property type="match status" value="1"/>
</dbReference>
<dbReference type="EMBL" id="CAEY01000984">
    <property type="status" value="NOT_ANNOTATED_CDS"/>
    <property type="molecule type" value="Genomic_DNA"/>
</dbReference>
<name>T1L2R9_TETUR</name>
<dbReference type="InterPro" id="IPR032675">
    <property type="entry name" value="LRR_dom_sf"/>
</dbReference>
<sequence length="378" mass="44833">MLINEIPDDCLLAIFDYINNLDDLINCYKVCVKWSNLITKRTKKTKYLIGKIQVLLKFHRGYSSDVVYYPRPCLIDSTCLSELFTNLKIVELSSELHYKVEDAIEFVRKQESLKGLINFLDKPIEKYCYKLEMLSVSNFKPHKLRISSSMKQLNVWDYSLRALTRDARYLPNLERLKITIIGPDNRYDGPVLGKLKMLEMAFRRHDEIFYGFQLMDLCPNLQSAHIYMSTNSWFFDETLKHKCLQDLDGSDNGNHTWNNLKRLLMKYPNLKHLSFKYLRDLKDEHIQQLVRILPNLVLLDARECQEVTQRAADYIQDFCKRYGRSIKFYFNGNRDEILSDRPELSLERAVISRGFDFMKNCFFEEHIFLSLFLIPIDF</sequence>
<dbReference type="HOGENOM" id="CLU_145025_0_0_1"/>
<dbReference type="PROSITE" id="PS50181">
    <property type="entry name" value="FBOX"/>
    <property type="match status" value="1"/>
</dbReference>
<evidence type="ECO:0000313" key="3">
    <source>
        <dbReference type="Proteomes" id="UP000015104"/>
    </source>
</evidence>
<keyword evidence="3" id="KW-1185">Reference proteome</keyword>
<dbReference type="InterPro" id="IPR001810">
    <property type="entry name" value="F-box_dom"/>
</dbReference>
<reference evidence="2" key="2">
    <citation type="submission" date="2015-06" db="UniProtKB">
        <authorList>
            <consortium name="EnsemblMetazoa"/>
        </authorList>
    </citation>
    <scope>IDENTIFICATION</scope>
</reference>